<dbReference type="Pfam" id="PF04246">
    <property type="entry name" value="RseC_MucC"/>
    <property type="match status" value="1"/>
</dbReference>
<comment type="caution">
    <text evidence="2">The sequence shown here is derived from an EMBL/GenBank/DDBJ whole genome shotgun (WGS) entry which is preliminary data.</text>
</comment>
<evidence type="ECO:0000256" key="1">
    <source>
        <dbReference type="SAM" id="Phobius"/>
    </source>
</evidence>
<sequence>MIEETAVVVECEGDYAWVEAQRKSSCDQCQVKKGCGTSVLARVVGQKSSRMRVLNSLQVHEGESVIIGLHESAMLSGSMAVYLVPLLSLLLFAITGQEVAEQLLIPATELVSIVFAIIGMLVAIVWLRLFTRRIANDSRYQPQILRRLPSAGLSGSNIVHS</sequence>
<dbReference type="PANTHER" id="PTHR35867">
    <property type="entry name" value="PROTEIN RSEC"/>
    <property type="match status" value="1"/>
</dbReference>
<proteinExistence type="predicted"/>
<feature type="transmembrane region" description="Helical" evidence="1">
    <location>
        <begin position="79"/>
        <end position="97"/>
    </location>
</feature>
<keyword evidence="1" id="KW-1133">Transmembrane helix</keyword>
<accession>A0A4R8IYS4</accession>
<keyword evidence="3" id="KW-1185">Reference proteome</keyword>
<name>A0A4R8IYS4_9GAMM</name>
<dbReference type="RefSeq" id="WP_134082331.1">
    <property type="nucleotide sequence ID" value="NZ_SOQX01000002.1"/>
</dbReference>
<dbReference type="Proteomes" id="UP000294914">
    <property type="component" value="Unassembled WGS sequence"/>
</dbReference>
<evidence type="ECO:0000313" key="3">
    <source>
        <dbReference type="Proteomes" id="UP000294914"/>
    </source>
</evidence>
<dbReference type="InterPro" id="IPR007359">
    <property type="entry name" value="SigmaE_reg_RseC_MucC"/>
</dbReference>
<dbReference type="OrthoDB" id="9795854at2"/>
<gene>
    <name evidence="2" type="ORF">EDC23_1373</name>
</gene>
<keyword evidence="1" id="KW-0472">Membrane</keyword>
<organism evidence="2 3">
    <name type="scientific">Thiohalophilus thiocyanatoxydans</name>
    <dbReference type="NCBI Taxonomy" id="381308"/>
    <lineage>
        <taxon>Bacteria</taxon>
        <taxon>Pseudomonadati</taxon>
        <taxon>Pseudomonadota</taxon>
        <taxon>Gammaproteobacteria</taxon>
        <taxon>Thiohalomonadales</taxon>
        <taxon>Thiohalophilaceae</taxon>
        <taxon>Thiohalophilus</taxon>
    </lineage>
</organism>
<reference evidence="2 3" key="1">
    <citation type="submission" date="2019-03" db="EMBL/GenBank/DDBJ databases">
        <title>Genomic Encyclopedia of Type Strains, Phase IV (KMG-IV): sequencing the most valuable type-strain genomes for metagenomic binning, comparative biology and taxonomic classification.</title>
        <authorList>
            <person name="Goeker M."/>
        </authorList>
    </citation>
    <scope>NUCLEOTIDE SEQUENCE [LARGE SCALE GENOMIC DNA]</scope>
    <source>
        <strain evidence="2 3">DSM 16326</strain>
    </source>
</reference>
<dbReference type="PIRSF" id="PIRSF004923">
    <property type="entry name" value="RseC"/>
    <property type="match status" value="1"/>
</dbReference>
<dbReference type="AlphaFoldDB" id="A0A4R8IYS4"/>
<keyword evidence="1" id="KW-0812">Transmembrane</keyword>
<evidence type="ECO:0000313" key="2">
    <source>
        <dbReference type="EMBL" id="TDY02989.1"/>
    </source>
</evidence>
<dbReference type="PANTHER" id="PTHR35867:SF1">
    <property type="entry name" value="PROTEIN RSEC"/>
    <property type="match status" value="1"/>
</dbReference>
<dbReference type="InterPro" id="IPR026268">
    <property type="entry name" value="RseC"/>
</dbReference>
<feature type="transmembrane region" description="Helical" evidence="1">
    <location>
        <begin position="103"/>
        <end position="129"/>
    </location>
</feature>
<protein>
    <submittedName>
        <fullName evidence="2">RseC/MucC-like positive regulator of sigma(E)</fullName>
    </submittedName>
</protein>
<dbReference type="EMBL" id="SOQX01000002">
    <property type="protein sequence ID" value="TDY02989.1"/>
    <property type="molecule type" value="Genomic_DNA"/>
</dbReference>